<keyword evidence="2" id="KW-0812">Transmembrane</keyword>
<comment type="similarity">
    <text evidence="1">Belongs to the LIMR family.</text>
</comment>
<keyword evidence="4" id="KW-1185">Reference proteome</keyword>
<organism evidence="3 4">
    <name type="scientific">Trichonephila inaurata madagascariensis</name>
    <dbReference type="NCBI Taxonomy" id="2747483"/>
    <lineage>
        <taxon>Eukaryota</taxon>
        <taxon>Metazoa</taxon>
        <taxon>Ecdysozoa</taxon>
        <taxon>Arthropoda</taxon>
        <taxon>Chelicerata</taxon>
        <taxon>Arachnida</taxon>
        <taxon>Araneae</taxon>
        <taxon>Araneomorphae</taxon>
        <taxon>Entelegynae</taxon>
        <taxon>Araneoidea</taxon>
        <taxon>Nephilidae</taxon>
        <taxon>Trichonephila</taxon>
        <taxon>Trichonephila inaurata</taxon>
    </lineage>
</organism>
<evidence type="ECO:0000256" key="2">
    <source>
        <dbReference type="SAM" id="Phobius"/>
    </source>
</evidence>
<feature type="transmembrane region" description="Helical" evidence="2">
    <location>
        <begin position="218"/>
        <end position="239"/>
    </location>
</feature>
<feature type="transmembrane region" description="Helical" evidence="2">
    <location>
        <begin position="313"/>
        <end position="334"/>
    </location>
</feature>
<accession>A0A8X6WSK5</accession>
<protein>
    <submittedName>
        <fullName evidence="3">Protein Lilipod</fullName>
    </submittedName>
</protein>
<dbReference type="InterPro" id="IPR008075">
    <property type="entry name" value="LIMR"/>
</dbReference>
<evidence type="ECO:0000256" key="1">
    <source>
        <dbReference type="ARBA" id="ARBA00010487"/>
    </source>
</evidence>
<gene>
    <name evidence="3" type="primary">lili</name>
    <name evidence="3" type="ORF">TNIN_428192</name>
</gene>
<dbReference type="OrthoDB" id="6436371at2759"/>
<dbReference type="GO" id="GO:0005886">
    <property type="term" value="C:plasma membrane"/>
    <property type="evidence" value="ECO:0007669"/>
    <property type="project" value="TreeGrafter"/>
</dbReference>
<dbReference type="Pfam" id="PF04791">
    <property type="entry name" value="LMBR1"/>
    <property type="match status" value="1"/>
</dbReference>
<evidence type="ECO:0000313" key="3">
    <source>
        <dbReference type="EMBL" id="GFY40583.1"/>
    </source>
</evidence>
<dbReference type="PRINTS" id="PR01692">
    <property type="entry name" value="LIPOCALINIMR"/>
</dbReference>
<reference evidence="3" key="1">
    <citation type="submission" date="2020-08" db="EMBL/GenBank/DDBJ databases">
        <title>Multicomponent nature underlies the extraordinary mechanical properties of spider dragline silk.</title>
        <authorList>
            <person name="Kono N."/>
            <person name="Nakamura H."/>
            <person name="Mori M."/>
            <person name="Yoshida Y."/>
            <person name="Ohtoshi R."/>
            <person name="Malay A.D."/>
            <person name="Moran D.A.P."/>
            <person name="Tomita M."/>
            <person name="Numata K."/>
            <person name="Arakawa K."/>
        </authorList>
    </citation>
    <scope>NUCLEOTIDE SEQUENCE</scope>
</reference>
<dbReference type="AlphaFoldDB" id="A0A8X6WSK5"/>
<dbReference type="PANTHER" id="PTHR12625">
    <property type="entry name" value="LIPOCALIN-1 INTERACTING MEMBRANE RECEPTOR LIMR"/>
    <property type="match status" value="1"/>
</dbReference>
<dbReference type="PANTHER" id="PTHR12625:SF0">
    <property type="entry name" value="PROTEIN LILIPOD"/>
    <property type="match status" value="1"/>
</dbReference>
<feature type="transmembrane region" description="Helical" evidence="2">
    <location>
        <begin position="278"/>
        <end position="301"/>
    </location>
</feature>
<dbReference type="EMBL" id="BMAV01001984">
    <property type="protein sequence ID" value="GFY40583.1"/>
    <property type="molecule type" value="Genomic_DNA"/>
</dbReference>
<dbReference type="Proteomes" id="UP000886998">
    <property type="component" value="Unassembled WGS sequence"/>
</dbReference>
<feature type="transmembrane region" description="Helical" evidence="2">
    <location>
        <begin position="354"/>
        <end position="372"/>
    </location>
</feature>
<sequence length="404" mass="45359">MFCFFLAGVSTHYLPFLYSCVSFLGVLMLLNKPIGRNCGRICTPIGFARLFTAIGKLLVKLKAHTPRCHVQDDQIKDISGDDCFSLESSGDGTFNLRDPGYSPFNLESSGDGSYCLGSSGNNPFKFKSSGDCPPFEICEDGPHNLKKFGDNIFKLKSGLRRSPTASSIHRRRTYHSIPFEEYEENRSTYFNEEGLDRIVAFLQTKESKIRHAAFKRNFLYPFMMIFLLLLTVLSMLMVAQNTLELCFGVKALPIYSENISLGINSLSSLGPVGACFEIILILYLWCTSIIGLYSLPLFCYLRPKVRGTSMTQVIGNCAILLILSSALPVLARSLGITNFDLLGDFGRINWLGNFYIVLFHNILFAVTTAICLGTKITATVRNELYLRIRNIRYSILYVVPWVFL</sequence>
<comment type="caution">
    <text evidence="3">The sequence shown here is derived from an EMBL/GenBank/DDBJ whole genome shotgun (WGS) entry which is preliminary data.</text>
</comment>
<dbReference type="InterPro" id="IPR006876">
    <property type="entry name" value="LMBR1-like_membr_prot"/>
</dbReference>
<evidence type="ECO:0000313" key="4">
    <source>
        <dbReference type="Proteomes" id="UP000886998"/>
    </source>
</evidence>
<proteinExistence type="inferred from homology"/>
<keyword evidence="2" id="KW-1133">Transmembrane helix</keyword>
<name>A0A8X6WSK5_9ARAC</name>
<dbReference type="GO" id="GO:0007165">
    <property type="term" value="P:signal transduction"/>
    <property type="evidence" value="ECO:0007669"/>
    <property type="project" value="TreeGrafter"/>
</dbReference>
<keyword evidence="2" id="KW-0472">Membrane</keyword>
<dbReference type="GO" id="GO:0004888">
    <property type="term" value="F:transmembrane signaling receptor activity"/>
    <property type="evidence" value="ECO:0007669"/>
    <property type="project" value="TreeGrafter"/>
</dbReference>
<feature type="transmembrane region" description="Helical" evidence="2">
    <location>
        <begin position="12"/>
        <end position="30"/>
    </location>
</feature>